<dbReference type="InterPro" id="IPR021109">
    <property type="entry name" value="Peptidase_aspartic_dom_sf"/>
</dbReference>
<accession>A0A2U1IYV5</accession>
<dbReference type="Pfam" id="PF00026">
    <property type="entry name" value="Asp"/>
    <property type="match status" value="1"/>
</dbReference>
<evidence type="ECO:0000259" key="4">
    <source>
        <dbReference type="PROSITE" id="PS51767"/>
    </source>
</evidence>
<organism evidence="5 6">
    <name type="scientific">Smittium angustum</name>
    <dbReference type="NCBI Taxonomy" id="133377"/>
    <lineage>
        <taxon>Eukaryota</taxon>
        <taxon>Fungi</taxon>
        <taxon>Fungi incertae sedis</taxon>
        <taxon>Zoopagomycota</taxon>
        <taxon>Kickxellomycotina</taxon>
        <taxon>Harpellomycetes</taxon>
        <taxon>Harpellales</taxon>
        <taxon>Legeriomycetaceae</taxon>
        <taxon>Smittium</taxon>
    </lineage>
</organism>
<evidence type="ECO:0000256" key="3">
    <source>
        <dbReference type="SAM" id="SignalP"/>
    </source>
</evidence>
<name>A0A2U1IYV5_SMIAN</name>
<comment type="caution">
    <text evidence="5">The sequence shown here is derived from an EMBL/GenBank/DDBJ whole genome shotgun (WGS) entry which is preliminary data.</text>
</comment>
<comment type="similarity">
    <text evidence="1">Belongs to the peptidase A1 family.</text>
</comment>
<keyword evidence="6" id="KW-1185">Reference proteome</keyword>
<gene>
    <name evidence="5" type="ORF">BB558_006021</name>
</gene>
<dbReference type="PANTHER" id="PTHR47966">
    <property type="entry name" value="BETA-SITE APP-CLEAVING ENZYME, ISOFORM A-RELATED"/>
    <property type="match status" value="1"/>
</dbReference>
<dbReference type="SUPFAM" id="SSF50630">
    <property type="entry name" value="Acid proteases"/>
    <property type="match status" value="1"/>
</dbReference>
<dbReference type="GO" id="GO:0006508">
    <property type="term" value="P:proteolysis"/>
    <property type="evidence" value="ECO:0007669"/>
    <property type="project" value="InterPro"/>
</dbReference>
<evidence type="ECO:0000256" key="1">
    <source>
        <dbReference type="ARBA" id="ARBA00007447"/>
    </source>
</evidence>
<dbReference type="AlphaFoldDB" id="A0A2U1IYV5"/>
<evidence type="ECO:0000256" key="2">
    <source>
        <dbReference type="PIRSR" id="PIRSR601461-2"/>
    </source>
</evidence>
<reference evidence="5 6" key="1">
    <citation type="journal article" date="2018" name="MBio">
        <title>Comparative Genomics Reveals the Core Gene Toolbox for the Fungus-Insect Symbiosis.</title>
        <authorList>
            <person name="Wang Y."/>
            <person name="Stata M."/>
            <person name="Wang W."/>
            <person name="Stajich J.E."/>
            <person name="White M.M."/>
            <person name="Moncalvo J.M."/>
        </authorList>
    </citation>
    <scope>NUCLEOTIDE SEQUENCE [LARGE SCALE GENOMIC DNA]</scope>
    <source>
        <strain evidence="5 6">AUS-126-30</strain>
    </source>
</reference>
<keyword evidence="3" id="KW-0732">Signal</keyword>
<dbReference type="EMBL" id="MBFU01000603">
    <property type="protein sequence ID" value="PVZ97996.1"/>
    <property type="molecule type" value="Genomic_DNA"/>
</dbReference>
<feature type="signal peptide" evidence="3">
    <location>
        <begin position="1"/>
        <end position="24"/>
    </location>
</feature>
<protein>
    <recommendedName>
        <fullName evidence="4">Peptidase A1 domain-containing protein</fullName>
    </recommendedName>
</protein>
<dbReference type="PROSITE" id="PS51767">
    <property type="entry name" value="PEPTIDASE_A1"/>
    <property type="match status" value="1"/>
</dbReference>
<feature type="disulfide bond" evidence="2">
    <location>
        <begin position="323"/>
        <end position="355"/>
    </location>
</feature>
<dbReference type="InterPro" id="IPR001461">
    <property type="entry name" value="Aspartic_peptidase_A1"/>
</dbReference>
<evidence type="ECO:0000313" key="5">
    <source>
        <dbReference type="EMBL" id="PVZ97996.1"/>
    </source>
</evidence>
<dbReference type="GO" id="GO:0004190">
    <property type="term" value="F:aspartic-type endopeptidase activity"/>
    <property type="evidence" value="ECO:0007669"/>
    <property type="project" value="InterPro"/>
</dbReference>
<keyword evidence="2" id="KW-1015">Disulfide bond</keyword>
<dbReference type="Gene3D" id="2.40.70.10">
    <property type="entry name" value="Acid Proteases"/>
    <property type="match status" value="2"/>
</dbReference>
<feature type="chain" id="PRO_5015680629" description="Peptidase A1 domain-containing protein" evidence="3">
    <location>
        <begin position="25"/>
        <end position="398"/>
    </location>
</feature>
<evidence type="ECO:0000313" key="6">
    <source>
        <dbReference type="Proteomes" id="UP000245591"/>
    </source>
</evidence>
<dbReference type="InterPro" id="IPR033121">
    <property type="entry name" value="PEPTIDASE_A1"/>
</dbReference>
<proteinExistence type="inferred from homology"/>
<dbReference type="Proteomes" id="UP000245591">
    <property type="component" value="Unassembled WGS sequence"/>
</dbReference>
<feature type="domain" description="Peptidase A1" evidence="4">
    <location>
        <begin position="77"/>
        <end position="397"/>
    </location>
</feature>
<sequence>MNFSKLTFYLFWVSFSSIVRFISSNPNLKEKQTVTQTPNISEEYEPNQISPKMTENNDYIDGTALKINQSYKGVYGYYVTIISRNPKLNINIKIDTQIPFLWLVDDRCLFCYEAFGMQGAETMSKRKSYSVIKNVVSGDDGSPFYGEYAVDNFIIGKEIRIPFLNVAVPGSITPPKSFSIESEKVYTSFKTSLYTDLSNPIVSGVLGLGHQYENLKKNMFFSQENSIISKLKNKIISIDLRKENERLSLGFIDKNHNKSDFHWVNIPRDSAFEVTLNYIKIKDIVYVMEKKAVLNPRYKETYLPGYLVDNINSDISNWYTFGCYSFDKIDPIEIGINGKGYTIHPQNFLISYFYCCDSKFTSIQDNIQGIDTVILGESFFQEYMVVFDYENNRIGIAN</sequence>
<dbReference type="PANTHER" id="PTHR47966:SF51">
    <property type="entry name" value="BETA-SITE APP-CLEAVING ENZYME, ISOFORM A-RELATED"/>
    <property type="match status" value="1"/>
</dbReference>